<comment type="caution">
    <text evidence="2">The sequence shown here is derived from an EMBL/GenBank/DDBJ whole genome shotgun (WGS) entry which is preliminary data.</text>
</comment>
<dbReference type="Proteomes" id="UP000240621">
    <property type="component" value="Unassembled WGS sequence"/>
</dbReference>
<dbReference type="Proteomes" id="UP000396862">
    <property type="component" value="Unassembled WGS sequence"/>
</dbReference>
<evidence type="ECO:0000313" key="2">
    <source>
        <dbReference type="EMBL" id="PSK80316.1"/>
    </source>
</evidence>
<reference evidence="2 3" key="1">
    <citation type="submission" date="2018-03" db="EMBL/GenBank/DDBJ databases">
        <title>Genomic Encyclopedia of Archaeal and Bacterial Type Strains, Phase II (KMG-II): from individual species to whole genera.</title>
        <authorList>
            <person name="Goeker M."/>
        </authorList>
    </citation>
    <scope>NUCLEOTIDE SEQUENCE [LARGE SCALE GENOMIC DNA]</scope>
    <source>
        <strain evidence="2 3">DSM 27267</strain>
    </source>
</reference>
<keyword evidence="4" id="KW-1185">Reference proteome</keyword>
<dbReference type="AlphaFoldDB" id="A0A2P8C5S9"/>
<evidence type="ECO:0000313" key="3">
    <source>
        <dbReference type="Proteomes" id="UP000240621"/>
    </source>
</evidence>
<evidence type="ECO:0000313" key="4">
    <source>
        <dbReference type="Proteomes" id="UP000396862"/>
    </source>
</evidence>
<reference evidence="1 4" key="2">
    <citation type="submission" date="2019-10" db="EMBL/GenBank/DDBJ databases">
        <title>Prolixibacter strains distinguished by the presence of nitrate reductase genes were adept at nitrate-dependent anaerobic corrosion of metallic iron and carbon steel.</title>
        <authorList>
            <person name="Iino T."/>
            <person name="Shono N."/>
            <person name="Ito K."/>
            <person name="Nakamura R."/>
            <person name="Sueoka K."/>
            <person name="Harayama S."/>
            <person name="Ohkuma M."/>
        </authorList>
    </citation>
    <scope>NUCLEOTIDE SEQUENCE [LARGE SCALE GENOMIC DNA]</scope>
    <source>
        <strain evidence="1 4">MIC1-1</strain>
    </source>
</reference>
<dbReference type="EMBL" id="BLAU01000001">
    <property type="protein sequence ID" value="GET23126.1"/>
    <property type="molecule type" value="Genomic_DNA"/>
</dbReference>
<sequence length="130" mass="15187">MMIKLIEPEARFNKTVSELKKDRFYPDSKPVYPIDYELPFEYTCYHCGYKVSIRNQDLERHAKSNHSNLTDSERVLIEKFVAEHGLDEASFLDFECPECRQAVRVLYKNGPGGFSGMTYELKHVIELSDE</sequence>
<evidence type="ECO:0000313" key="1">
    <source>
        <dbReference type="EMBL" id="GET23126.1"/>
    </source>
</evidence>
<proteinExistence type="predicted"/>
<protein>
    <submittedName>
        <fullName evidence="2">Uncharacterized protein</fullName>
    </submittedName>
</protein>
<gene>
    <name evidence="2" type="ORF">CLV93_11819</name>
    <name evidence="1" type="ORF">JCM18694_33720</name>
</gene>
<organism evidence="2 3">
    <name type="scientific">Prolixibacter denitrificans</name>
    <dbReference type="NCBI Taxonomy" id="1541063"/>
    <lineage>
        <taxon>Bacteria</taxon>
        <taxon>Pseudomonadati</taxon>
        <taxon>Bacteroidota</taxon>
        <taxon>Bacteroidia</taxon>
        <taxon>Marinilabiliales</taxon>
        <taxon>Prolixibacteraceae</taxon>
        <taxon>Prolixibacter</taxon>
    </lineage>
</organism>
<dbReference type="EMBL" id="PYGC01000018">
    <property type="protein sequence ID" value="PSK80316.1"/>
    <property type="molecule type" value="Genomic_DNA"/>
</dbReference>
<accession>A0A2P8C5S9</accession>
<dbReference type="RefSeq" id="WP_106543915.1">
    <property type="nucleotide sequence ID" value="NZ_BLAU01000001.1"/>
</dbReference>
<name>A0A2P8C5S9_9BACT</name>